<protein>
    <submittedName>
        <fullName evidence="2">Transcriptional regulator, TetR family</fullName>
    </submittedName>
</protein>
<accession>A0A1H6SUH0</accession>
<dbReference type="InterPro" id="IPR050624">
    <property type="entry name" value="HTH-type_Tx_Regulator"/>
</dbReference>
<name>A0A1H6SUH0_9LACT</name>
<proteinExistence type="predicted"/>
<dbReference type="EMBL" id="FNYW01000013">
    <property type="protein sequence ID" value="SEI71563.1"/>
    <property type="molecule type" value="Genomic_DNA"/>
</dbReference>
<dbReference type="Gene3D" id="1.10.357.10">
    <property type="entry name" value="Tetracycline Repressor, domain 2"/>
    <property type="match status" value="1"/>
</dbReference>
<dbReference type="Proteomes" id="UP000198564">
    <property type="component" value="Unassembled WGS sequence"/>
</dbReference>
<dbReference type="RefSeq" id="WP_091634165.1">
    <property type="nucleotide sequence ID" value="NZ_FNYW01000013.1"/>
</dbReference>
<reference evidence="3" key="1">
    <citation type="submission" date="2016-10" db="EMBL/GenBank/DDBJ databases">
        <authorList>
            <person name="Varghese N."/>
            <person name="Submissions S."/>
        </authorList>
    </citation>
    <scope>NUCLEOTIDE SEQUENCE [LARGE SCALE GENOMIC DNA]</scope>
    <source>
        <strain evidence="3">DSM 25751</strain>
    </source>
</reference>
<dbReference type="PANTHER" id="PTHR43479:SF7">
    <property type="entry name" value="TETR-FAMILY TRANSCRIPTIONAL REGULATOR"/>
    <property type="match status" value="1"/>
</dbReference>
<dbReference type="InterPro" id="IPR039532">
    <property type="entry name" value="TetR_C_Firmicutes"/>
</dbReference>
<feature type="domain" description="Transcriptional regulator TetR C-terminal Firmicutes type" evidence="1">
    <location>
        <begin position="76"/>
        <end position="176"/>
    </location>
</feature>
<dbReference type="AlphaFoldDB" id="A0A1H6SUH0"/>
<evidence type="ECO:0000259" key="1">
    <source>
        <dbReference type="Pfam" id="PF14278"/>
    </source>
</evidence>
<evidence type="ECO:0000313" key="3">
    <source>
        <dbReference type="Proteomes" id="UP000198564"/>
    </source>
</evidence>
<gene>
    <name evidence="2" type="ORF">SAMN04488113_11323</name>
</gene>
<dbReference type="PANTHER" id="PTHR43479">
    <property type="entry name" value="ACREF/ENVCD OPERON REPRESSOR-RELATED"/>
    <property type="match status" value="1"/>
</dbReference>
<dbReference type="SUPFAM" id="SSF46689">
    <property type="entry name" value="Homeodomain-like"/>
    <property type="match status" value="1"/>
</dbReference>
<sequence length="180" mass="22110">MTQKNTTKEIISYSFKKLACEKTIDKISITNIMDQTDYRRQTFYDHFDDKYDLITWIFSYEVSELNELISIWEKREDILFYLLTYLEENKTYYKKIFLNMKLDSFKDYFIYYIKKEVQTIMKDYYKKHIHSEYNQSAMEITTEFYAYGLAELLYRWVLKDCVPQTNNFHKLLTQAIPTQF</sequence>
<organism evidence="2 3">
    <name type="scientific">Alkalibacterium gilvum</name>
    <dbReference type="NCBI Taxonomy" id="1130080"/>
    <lineage>
        <taxon>Bacteria</taxon>
        <taxon>Bacillati</taxon>
        <taxon>Bacillota</taxon>
        <taxon>Bacilli</taxon>
        <taxon>Lactobacillales</taxon>
        <taxon>Carnobacteriaceae</taxon>
        <taxon>Alkalibacterium</taxon>
    </lineage>
</organism>
<evidence type="ECO:0000313" key="2">
    <source>
        <dbReference type="EMBL" id="SEI71563.1"/>
    </source>
</evidence>
<dbReference type="STRING" id="1130080.SAMN04488113_11323"/>
<dbReference type="OrthoDB" id="9810250at2"/>
<keyword evidence="3" id="KW-1185">Reference proteome</keyword>
<dbReference type="Pfam" id="PF14278">
    <property type="entry name" value="TetR_C_8"/>
    <property type="match status" value="1"/>
</dbReference>
<dbReference type="InterPro" id="IPR009057">
    <property type="entry name" value="Homeodomain-like_sf"/>
</dbReference>